<sequence length="120" mass="14124">MLPQVLARRDLGVVQGRFADAVIGQPRWNWARYIFETSEIFKKPESLEWSNSLYTQLQGYNCGYKHEQPFHNLEFVVTGYMAQDIPAINVCSFIKLRKRIPEKQIQDLRAKVDTEYQKEV</sequence>
<keyword evidence="2" id="KW-1185">Reference proteome</keyword>
<name>A0ACB8ETK9_9SAUR</name>
<gene>
    <name evidence="1" type="ORF">K3G42_000623</name>
</gene>
<accession>A0ACB8ETK9</accession>
<proteinExistence type="predicted"/>
<evidence type="ECO:0000313" key="2">
    <source>
        <dbReference type="Proteomes" id="UP000827872"/>
    </source>
</evidence>
<dbReference type="EMBL" id="CM037628">
    <property type="protein sequence ID" value="KAH7996083.1"/>
    <property type="molecule type" value="Genomic_DNA"/>
</dbReference>
<organism evidence="1 2">
    <name type="scientific">Sphaerodactylus townsendi</name>
    <dbReference type="NCBI Taxonomy" id="933632"/>
    <lineage>
        <taxon>Eukaryota</taxon>
        <taxon>Metazoa</taxon>
        <taxon>Chordata</taxon>
        <taxon>Craniata</taxon>
        <taxon>Vertebrata</taxon>
        <taxon>Euteleostomi</taxon>
        <taxon>Lepidosauria</taxon>
        <taxon>Squamata</taxon>
        <taxon>Bifurcata</taxon>
        <taxon>Gekkota</taxon>
        <taxon>Sphaerodactylidae</taxon>
        <taxon>Sphaerodactylus</taxon>
    </lineage>
</organism>
<protein>
    <submittedName>
        <fullName evidence="1">Uncharacterized protein</fullName>
    </submittedName>
</protein>
<dbReference type="Proteomes" id="UP000827872">
    <property type="component" value="Linkage Group LG15"/>
</dbReference>
<reference evidence="1" key="1">
    <citation type="submission" date="2021-08" db="EMBL/GenBank/DDBJ databases">
        <title>The first chromosome-level gecko genome reveals the dynamic sex chromosomes of Neotropical dwarf geckos (Sphaerodactylidae: Sphaerodactylus).</title>
        <authorList>
            <person name="Pinto B.J."/>
            <person name="Keating S.E."/>
            <person name="Gamble T."/>
        </authorList>
    </citation>
    <scope>NUCLEOTIDE SEQUENCE</scope>
    <source>
        <strain evidence="1">TG3544</strain>
    </source>
</reference>
<evidence type="ECO:0000313" key="1">
    <source>
        <dbReference type="EMBL" id="KAH7996083.1"/>
    </source>
</evidence>
<comment type="caution">
    <text evidence="1">The sequence shown here is derived from an EMBL/GenBank/DDBJ whole genome shotgun (WGS) entry which is preliminary data.</text>
</comment>